<keyword evidence="2" id="KW-1185">Reference proteome</keyword>
<dbReference type="AlphaFoldDB" id="A0A9W6WN62"/>
<sequence>MNDIQLKREKSRLHGRYVHVTFDGGLALKLPKEAMRSMASGGGKLLSSARVFQIVAANKSESTSRAFSSYSWRKIFRDKDKNVSSIVLLNTIKQPVFVNSSGGSSELASVQ</sequence>
<evidence type="ECO:0000313" key="2">
    <source>
        <dbReference type="Proteomes" id="UP001165083"/>
    </source>
</evidence>
<protein>
    <submittedName>
        <fullName evidence="1">Unnamed protein product</fullName>
    </submittedName>
</protein>
<comment type="caution">
    <text evidence="1">The sequence shown here is derived from an EMBL/GenBank/DDBJ whole genome shotgun (WGS) entry which is preliminary data.</text>
</comment>
<gene>
    <name evidence="1" type="ORF">Plil01_000177800</name>
</gene>
<organism evidence="1 2">
    <name type="scientific">Phytophthora lilii</name>
    <dbReference type="NCBI Taxonomy" id="2077276"/>
    <lineage>
        <taxon>Eukaryota</taxon>
        <taxon>Sar</taxon>
        <taxon>Stramenopiles</taxon>
        <taxon>Oomycota</taxon>
        <taxon>Peronosporomycetes</taxon>
        <taxon>Peronosporales</taxon>
        <taxon>Peronosporaceae</taxon>
        <taxon>Phytophthora</taxon>
    </lineage>
</organism>
<dbReference type="EMBL" id="BSXW01000062">
    <property type="protein sequence ID" value="GMF11033.1"/>
    <property type="molecule type" value="Genomic_DNA"/>
</dbReference>
<name>A0A9W6WN62_9STRA</name>
<reference evidence="1" key="1">
    <citation type="submission" date="2023-04" db="EMBL/GenBank/DDBJ databases">
        <title>Phytophthora lilii NBRC 32176.</title>
        <authorList>
            <person name="Ichikawa N."/>
            <person name="Sato H."/>
            <person name="Tonouchi N."/>
        </authorList>
    </citation>
    <scope>NUCLEOTIDE SEQUENCE</scope>
    <source>
        <strain evidence="1">NBRC 32176</strain>
    </source>
</reference>
<dbReference type="Proteomes" id="UP001165083">
    <property type="component" value="Unassembled WGS sequence"/>
</dbReference>
<accession>A0A9W6WN62</accession>
<proteinExistence type="predicted"/>
<evidence type="ECO:0000313" key="1">
    <source>
        <dbReference type="EMBL" id="GMF11033.1"/>
    </source>
</evidence>